<dbReference type="NCBIfam" id="TIGR03964">
    <property type="entry name" value="mycofact_creat"/>
    <property type="match status" value="1"/>
</dbReference>
<proteinExistence type="inferred from homology"/>
<dbReference type="InterPro" id="IPR024087">
    <property type="entry name" value="Creatininase-like_sf"/>
</dbReference>
<evidence type="ECO:0000256" key="4">
    <source>
        <dbReference type="ARBA" id="ARBA00022833"/>
    </source>
</evidence>
<dbReference type="Proteomes" id="UP001596455">
    <property type="component" value="Unassembled WGS sequence"/>
</dbReference>
<reference evidence="7" key="1">
    <citation type="journal article" date="2019" name="Int. J. Syst. Evol. Microbiol.">
        <title>The Global Catalogue of Microorganisms (GCM) 10K type strain sequencing project: providing services to taxonomists for standard genome sequencing and annotation.</title>
        <authorList>
            <consortium name="The Broad Institute Genomics Platform"/>
            <consortium name="The Broad Institute Genome Sequencing Center for Infectious Disease"/>
            <person name="Wu L."/>
            <person name="Ma J."/>
        </authorList>
    </citation>
    <scope>NUCLEOTIDE SEQUENCE [LARGE SCALE GENOMIC DNA]</scope>
    <source>
        <strain evidence="7">JCM 1490</strain>
    </source>
</reference>
<dbReference type="PANTHER" id="PTHR35005:SF1">
    <property type="entry name" value="2-AMINO-5-FORMYLAMINO-6-RIBOSYLAMINOPYRIMIDIN-4(3H)-ONE 5'-MONOPHOSPHATE DEFORMYLASE"/>
    <property type="match status" value="1"/>
</dbReference>
<keyword evidence="4" id="KW-0862">Zinc</keyword>
<evidence type="ECO:0000256" key="1">
    <source>
        <dbReference type="ARBA" id="ARBA00001947"/>
    </source>
</evidence>
<evidence type="ECO:0000256" key="5">
    <source>
        <dbReference type="ARBA" id="ARBA00024029"/>
    </source>
</evidence>
<dbReference type="PANTHER" id="PTHR35005">
    <property type="entry name" value="3-DEHYDRO-SCYLLO-INOSOSE HYDROLASE"/>
    <property type="match status" value="1"/>
</dbReference>
<evidence type="ECO:0000256" key="3">
    <source>
        <dbReference type="ARBA" id="ARBA00022801"/>
    </source>
</evidence>
<dbReference type="Gene3D" id="3.40.50.10310">
    <property type="entry name" value="Creatininase"/>
    <property type="match status" value="1"/>
</dbReference>
<evidence type="ECO:0000256" key="2">
    <source>
        <dbReference type="ARBA" id="ARBA00022723"/>
    </source>
</evidence>
<comment type="caution">
    <text evidence="6">The sequence shown here is derived from an EMBL/GenBank/DDBJ whole genome shotgun (WGS) entry which is preliminary data.</text>
</comment>
<comment type="similarity">
    <text evidence="5">Belongs to the creatininase superfamily.</text>
</comment>
<keyword evidence="2" id="KW-0479">Metal-binding</keyword>
<dbReference type="Pfam" id="PF02633">
    <property type="entry name" value="Creatininase"/>
    <property type="match status" value="1"/>
</dbReference>
<evidence type="ECO:0000313" key="6">
    <source>
        <dbReference type="EMBL" id="MFC7404739.1"/>
    </source>
</evidence>
<organism evidence="6 7">
    <name type="scientific">Georgenia alba</name>
    <dbReference type="NCBI Taxonomy" id="2233858"/>
    <lineage>
        <taxon>Bacteria</taxon>
        <taxon>Bacillati</taxon>
        <taxon>Actinomycetota</taxon>
        <taxon>Actinomycetes</taxon>
        <taxon>Micrococcales</taxon>
        <taxon>Bogoriellaceae</taxon>
        <taxon>Georgenia</taxon>
    </lineage>
</organism>
<dbReference type="RefSeq" id="WP_382392419.1">
    <property type="nucleotide sequence ID" value="NZ_JBHTCQ010000001.1"/>
</dbReference>
<gene>
    <name evidence="6" type="primary">mftE</name>
    <name evidence="6" type="ORF">ACFQQL_06420</name>
</gene>
<dbReference type="SUPFAM" id="SSF102215">
    <property type="entry name" value="Creatininase"/>
    <property type="match status" value="1"/>
</dbReference>
<name>A0ABW2Q5G0_9MICO</name>
<sequence length="230" mass="23898">MSERLVDRVSPNVGAPVVLLPVGSTEQHGPHLPLDTDTVVAEAVATALAKRAGATGIDVVVAPPIAYGSSGEHEAFPGTVSIGREALEHVLVEYGRSVCGWAARLVLVNGHGGNVEALASVVSRLVAEGRDVTWIPCEHDGGGDAHAGRTETSLMLHLAPDRVRLDASVPGNRADLATLMPELRRGGVAAVAPNGVLGDPSGASAEEGARLLEGMVERAWRRWSPTRQAT</sequence>
<keyword evidence="7" id="KW-1185">Reference proteome</keyword>
<dbReference type="InterPro" id="IPR003785">
    <property type="entry name" value="Creatininase/forma_Hydrolase"/>
</dbReference>
<dbReference type="InterPro" id="IPR023871">
    <property type="entry name" value="MftE"/>
</dbReference>
<evidence type="ECO:0000313" key="7">
    <source>
        <dbReference type="Proteomes" id="UP001596455"/>
    </source>
</evidence>
<protein>
    <submittedName>
        <fullName evidence="6">Mycofactocin biosynthesis peptidyl-dipeptidase MftE</fullName>
    </submittedName>
</protein>
<comment type="cofactor">
    <cofactor evidence="1">
        <name>Zn(2+)</name>
        <dbReference type="ChEBI" id="CHEBI:29105"/>
    </cofactor>
</comment>
<accession>A0ABW2Q5G0</accession>
<keyword evidence="3" id="KW-0378">Hydrolase</keyword>
<dbReference type="EMBL" id="JBHTCQ010000001">
    <property type="protein sequence ID" value="MFC7404739.1"/>
    <property type="molecule type" value="Genomic_DNA"/>
</dbReference>